<dbReference type="Pfam" id="PF00294">
    <property type="entry name" value="PfkB"/>
    <property type="match status" value="1"/>
</dbReference>
<evidence type="ECO:0000256" key="5">
    <source>
        <dbReference type="ARBA" id="ARBA00022840"/>
    </source>
</evidence>
<keyword evidence="8 9" id="KW-0119">Carbohydrate metabolism</keyword>
<evidence type="ECO:0000256" key="8">
    <source>
        <dbReference type="ARBA" id="ARBA00023277"/>
    </source>
</evidence>
<dbReference type="GO" id="GO:0005524">
    <property type="term" value="F:ATP binding"/>
    <property type="evidence" value="ECO:0007669"/>
    <property type="project" value="UniProtKB-UniRule"/>
</dbReference>
<dbReference type="PANTHER" id="PTHR10584">
    <property type="entry name" value="SUGAR KINASE"/>
    <property type="match status" value="1"/>
</dbReference>
<feature type="binding site" evidence="9">
    <location>
        <begin position="47"/>
        <end position="51"/>
    </location>
    <ligand>
        <name>substrate</name>
    </ligand>
</feature>
<feature type="active site" description="Proton acceptor" evidence="9">
    <location>
        <position position="260"/>
    </location>
</feature>
<feature type="binding site" evidence="9">
    <location>
        <position position="300"/>
    </location>
    <ligand>
        <name>K(+)</name>
        <dbReference type="ChEBI" id="CHEBI:29103"/>
    </ligand>
</feature>
<comment type="caution">
    <text evidence="11">The sequence shown here is derived from an EMBL/GenBank/DDBJ whole genome shotgun (WGS) entry which is preliminary data.</text>
</comment>
<keyword evidence="2 9" id="KW-0479">Metal-binding</keyword>
<keyword evidence="12" id="KW-1185">Reference proteome</keyword>
<evidence type="ECO:0000256" key="1">
    <source>
        <dbReference type="ARBA" id="ARBA00022679"/>
    </source>
</evidence>
<keyword evidence="1 9" id="KW-0808">Transferase</keyword>
<dbReference type="HAMAP" id="MF_01987">
    <property type="entry name" value="Ribokinase"/>
    <property type="match status" value="1"/>
</dbReference>
<dbReference type="EC" id="2.7.1.15" evidence="9"/>
<dbReference type="GO" id="GO:0019303">
    <property type="term" value="P:D-ribose catabolic process"/>
    <property type="evidence" value="ECO:0007669"/>
    <property type="project" value="UniProtKB-UniRule"/>
</dbReference>
<dbReference type="AlphaFoldDB" id="A0A1U7M2F9"/>
<gene>
    <name evidence="11" type="primary">rbsK_2</name>
    <name evidence="9" type="synonym">rbsK</name>
    <name evidence="11" type="ORF">TICRE_25360</name>
</gene>
<dbReference type="OrthoDB" id="9775849at2"/>
<dbReference type="Gene3D" id="3.40.1190.20">
    <property type="match status" value="1"/>
</dbReference>
<dbReference type="CDD" id="cd01174">
    <property type="entry name" value="ribokinase"/>
    <property type="match status" value="1"/>
</dbReference>
<sequence>MKKLVGFSGRVFCLGYCIMDITISTERFPDLGETYYTSSDYFMVPGGKGLNQAICASKHGASTSLISIVSNDDFGNSLMGTIEKNNINTEYIKRSDYSSGVALINIDISGNNKIICSPGINTRMEFDYPLDNIDLGKGDILLSTLEYPLEYLENIYKRGKQNGAFIIVDPSTVYSSSDYYPLYKYIDIIKPNEIEAKNIFYDNKSNISIDDILINMKKSGIKYPLISLGEKGIVYLDDNNDIVNVSAIKVNAIDSTAAGDVFLGSLAAALSYNRYNIQEAIEYAVISSGISVTRVGASNSIPTRKEVLNYSISSIFE</sequence>
<dbReference type="PRINTS" id="PR00990">
    <property type="entry name" value="RIBOKINASE"/>
</dbReference>
<comment type="function">
    <text evidence="9">Catalyzes the phosphorylation of ribose at O-5 in a reaction requiring ATP and magnesium. The resulting D-ribose-5-phosphate can then be used either for sythesis of nucleotides, histidine, and tryptophan, or as a component of the pentose phosphate pathway.</text>
</comment>
<evidence type="ECO:0000256" key="9">
    <source>
        <dbReference type="HAMAP-Rule" id="MF_01987"/>
    </source>
</evidence>
<comment type="catalytic activity">
    <reaction evidence="9">
        <text>D-ribose + ATP = D-ribose 5-phosphate + ADP + H(+)</text>
        <dbReference type="Rhea" id="RHEA:13697"/>
        <dbReference type="ChEBI" id="CHEBI:15378"/>
        <dbReference type="ChEBI" id="CHEBI:30616"/>
        <dbReference type="ChEBI" id="CHEBI:47013"/>
        <dbReference type="ChEBI" id="CHEBI:78346"/>
        <dbReference type="ChEBI" id="CHEBI:456216"/>
        <dbReference type="EC" id="2.7.1.15"/>
    </reaction>
</comment>
<keyword evidence="9" id="KW-0963">Cytoplasm</keyword>
<feature type="binding site" evidence="9">
    <location>
        <begin position="227"/>
        <end position="232"/>
    </location>
    <ligand>
        <name>ATP</name>
        <dbReference type="ChEBI" id="CHEBI:30616"/>
    </ligand>
</feature>
<feature type="binding site" evidence="9">
    <location>
        <begin position="18"/>
        <end position="20"/>
    </location>
    <ligand>
        <name>substrate</name>
    </ligand>
</feature>
<dbReference type="GO" id="GO:0004747">
    <property type="term" value="F:ribokinase activity"/>
    <property type="evidence" value="ECO:0007669"/>
    <property type="project" value="UniProtKB-UniRule"/>
</dbReference>
<feature type="binding site" evidence="9">
    <location>
        <position position="254"/>
    </location>
    <ligand>
        <name>K(+)</name>
        <dbReference type="ChEBI" id="CHEBI:29103"/>
    </ligand>
</feature>
<organism evidence="11 12">
    <name type="scientific">Tissierella creatinophila DSM 6911</name>
    <dbReference type="NCBI Taxonomy" id="1123403"/>
    <lineage>
        <taxon>Bacteria</taxon>
        <taxon>Bacillati</taxon>
        <taxon>Bacillota</taxon>
        <taxon>Tissierellia</taxon>
        <taxon>Tissierellales</taxon>
        <taxon>Tissierellaceae</taxon>
        <taxon>Tissierella</taxon>
    </lineage>
</organism>
<feature type="binding site" evidence="9">
    <location>
        <position position="294"/>
    </location>
    <ligand>
        <name>K(+)</name>
        <dbReference type="ChEBI" id="CHEBI:29103"/>
    </ligand>
</feature>
<feature type="domain" description="Carbohydrate kinase PfkB" evidence="10">
    <location>
        <begin position="10"/>
        <end position="304"/>
    </location>
</feature>
<feature type="binding site" evidence="9">
    <location>
        <position position="256"/>
    </location>
    <ligand>
        <name>K(+)</name>
        <dbReference type="ChEBI" id="CHEBI:29103"/>
    </ligand>
</feature>
<dbReference type="InterPro" id="IPR011877">
    <property type="entry name" value="Ribokinase"/>
</dbReference>
<dbReference type="RefSeq" id="WP_075728645.1">
    <property type="nucleotide sequence ID" value="NZ_LTDM01000066.1"/>
</dbReference>
<protein>
    <recommendedName>
        <fullName evidence="9">Ribokinase</fullName>
        <shortName evidence="9">RK</shortName>
        <ecNumber evidence="9">2.7.1.15</ecNumber>
    </recommendedName>
</protein>
<comment type="caution">
    <text evidence="9">Lacks conserved residue(s) required for the propagation of feature annotation.</text>
</comment>
<evidence type="ECO:0000256" key="2">
    <source>
        <dbReference type="ARBA" id="ARBA00022723"/>
    </source>
</evidence>
<dbReference type="GO" id="GO:0046872">
    <property type="term" value="F:metal ion binding"/>
    <property type="evidence" value="ECO:0007669"/>
    <property type="project" value="UniProtKB-KW"/>
</dbReference>
<comment type="subunit">
    <text evidence="9">Homodimer.</text>
</comment>
<feature type="binding site" evidence="9">
    <location>
        <position position="296"/>
    </location>
    <ligand>
        <name>K(+)</name>
        <dbReference type="ChEBI" id="CHEBI:29103"/>
    </ligand>
</feature>
<dbReference type="EMBL" id="LTDM01000066">
    <property type="protein sequence ID" value="OLS01497.1"/>
    <property type="molecule type" value="Genomic_DNA"/>
</dbReference>
<dbReference type="SUPFAM" id="SSF53613">
    <property type="entry name" value="Ribokinase-like"/>
    <property type="match status" value="1"/>
</dbReference>
<dbReference type="InterPro" id="IPR029056">
    <property type="entry name" value="Ribokinase-like"/>
</dbReference>
<dbReference type="InterPro" id="IPR011611">
    <property type="entry name" value="PfkB_dom"/>
</dbReference>
<feature type="binding site" evidence="9">
    <location>
        <position position="291"/>
    </location>
    <ligand>
        <name>K(+)</name>
        <dbReference type="ChEBI" id="CHEBI:29103"/>
    </ligand>
</feature>
<dbReference type="Proteomes" id="UP000186112">
    <property type="component" value="Unassembled WGS sequence"/>
</dbReference>
<evidence type="ECO:0000256" key="4">
    <source>
        <dbReference type="ARBA" id="ARBA00022777"/>
    </source>
</evidence>
<comment type="pathway">
    <text evidence="9">Carbohydrate metabolism; D-ribose degradation; D-ribose 5-phosphate from beta-D-ribopyranose: step 2/2.</text>
</comment>
<comment type="similarity">
    <text evidence="9">Belongs to the carbohydrate kinase PfkB family. Ribokinase subfamily.</text>
</comment>
<feature type="binding site" evidence="9">
    <location>
        <position position="260"/>
    </location>
    <ligand>
        <name>substrate</name>
    </ligand>
</feature>
<keyword evidence="6 9" id="KW-0460">Magnesium</keyword>
<evidence type="ECO:0000259" key="10">
    <source>
        <dbReference type="Pfam" id="PF00294"/>
    </source>
</evidence>
<comment type="activity regulation">
    <text evidence="9">Activated by a monovalent cation that binds near, but not in, the active site. The most likely occupant of the site in vivo is potassium. Ion binding induces a conformational change that may alter substrate affinity.</text>
</comment>
<comment type="cofactor">
    <cofactor evidence="9">
        <name>Mg(2+)</name>
        <dbReference type="ChEBI" id="CHEBI:18420"/>
    </cofactor>
    <text evidence="9">Requires a divalent cation, most likely magnesium in vivo, as an electrophilic catalyst to aid phosphoryl group transfer. It is the chelate of the metal and the nucleotide that is the actual substrate.</text>
</comment>
<reference evidence="11 12" key="1">
    <citation type="submission" date="2016-02" db="EMBL/GenBank/DDBJ databases">
        <title>Genome sequence of Tissierella creatinophila DSM 6911.</title>
        <authorList>
            <person name="Poehlein A."/>
            <person name="Daniel R."/>
        </authorList>
    </citation>
    <scope>NUCLEOTIDE SEQUENCE [LARGE SCALE GENOMIC DNA]</scope>
    <source>
        <strain evidence="11 12">DSM 6911</strain>
    </source>
</reference>
<comment type="subcellular location">
    <subcellularLocation>
        <location evidence="9">Cytoplasm</location>
    </subcellularLocation>
</comment>
<feature type="binding site" evidence="9">
    <location>
        <position position="192"/>
    </location>
    <ligand>
        <name>ATP</name>
        <dbReference type="ChEBI" id="CHEBI:30616"/>
    </ligand>
</feature>
<evidence type="ECO:0000313" key="12">
    <source>
        <dbReference type="Proteomes" id="UP000186112"/>
    </source>
</evidence>
<keyword evidence="3 9" id="KW-0547">Nucleotide-binding</keyword>
<dbReference type="UniPathway" id="UPA00916">
    <property type="reaction ID" value="UER00889"/>
</dbReference>
<dbReference type="GO" id="GO:0005829">
    <property type="term" value="C:cytosol"/>
    <property type="evidence" value="ECO:0007669"/>
    <property type="project" value="TreeGrafter"/>
</dbReference>
<name>A0A1U7M2F9_TISCR</name>
<proteinExistence type="inferred from homology"/>
<dbReference type="PANTHER" id="PTHR10584:SF166">
    <property type="entry name" value="RIBOKINASE"/>
    <property type="match status" value="1"/>
</dbReference>
<accession>A0A1U7M2F9</accession>
<keyword evidence="4 9" id="KW-0418">Kinase</keyword>
<keyword evidence="7 9" id="KW-0630">Potassium</keyword>
<evidence type="ECO:0000256" key="7">
    <source>
        <dbReference type="ARBA" id="ARBA00022958"/>
    </source>
</evidence>
<evidence type="ECO:0000256" key="6">
    <source>
        <dbReference type="ARBA" id="ARBA00022842"/>
    </source>
</evidence>
<evidence type="ECO:0000256" key="3">
    <source>
        <dbReference type="ARBA" id="ARBA00022741"/>
    </source>
</evidence>
<feature type="binding site" evidence="9">
    <location>
        <position position="146"/>
    </location>
    <ligand>
        <name>substrate</name>
    </ligand>
</feature>
<feature type="binding site" evidence="9">
    <location>
        <begin position="259"/>
        <end position="260"/>
    </location>
    <ligand>
        <name>ATP</name>
        <dbReference type="ChEBI" id="CHEBI:30616"/>
    </ligand>
</feature>
<dbReference type="InterPro" id="IPR002139">
    <property type="entry name" value="Ribo/fructo_kinase"/>
</dbReference>
<keyword evidence="5 9" id="KW-0067">ATP-binding</keyword>
<evidence type="ECO:0000313" key="11">
    <source>
        <dbReference type="EMBL" id="OLS01497.1"/>
    </source>
</evidence>